<dbReference type="RefSeq" id="WP_118043930.1">
    <property type="nucleotide sequence ID" value="NZ_JADMPO010000035.1"/>
</dbReference>
<dbReference type="Pfam" id="PF24875">
    <property type="entry name" value="DUF7736"/>
    <property type="match status" value="1"/>
</dbReference>
<organism evidence="2 3">
    <name type="scientific">Mediterraneibacter gnavus</name>
    <name type="common">Ruminococcus gnavus</name>
    <dbReference type="NCBI Taxonomy" id="33038"/>
    <lineage>
        <taxon>Bacteria</taxon>
        <taxon>Bacillati</taxon>
        <taxon>Bacillota</taxon>
        <taxon>Clostridia</taxon>
        <taxon>Lachnospirales</taxon>
        <taxon>Lachnospiraceae</taxon>
        <taxon>Mediterraneibacter</taxon>
    </lineage>
</organism>
<dbReference type="AlphaFoldDB" id="A0A414D413"/>
<accession>A0A414D413</accession>
<protein>
    <recommendedName>
        <fullName evidence="1">DUF7736 domain-containing protein</fullName>
    </recommendedName>
</protein>
<evidence type="ECO:0000259" key="1">
    <source>
        <dbReference type="Pfam" id="PF24875"/>
    </source>
</evidence>
<gene>
    <name evidence="2" type="ORF">DW812_11815</name>
</gene>
<comment type="caution">
    <text evidence="2">The sequence shown here is derived from an EMBL/GenBank/DDBJ whole genome shotgun (WGS) entry which is preliminary data.</text>
</comment>
<reference evidence="2 3" key="1">
    <citation type="submission" date="2018-08" db="EMBL/GenBank/DDBJ databases">
        <title>A genome reference for cultivated species of the human gut microbiota.</title>
        <authorList>
            <person name="Zou Y."/>
            <person name="Xue W."/>
            <person name="Luo G."/>
        </authorList>
    </citation>
    <scope>NUCLEOTIDE SEQUENCE [LARGE SCALE GENOMIC DNA]</scope>
    <source>
        <strain evidence="2 3">AM32-6</strain>
    </source>
</reference>
<sequence length="74" mass="8701">MTKREAAVLQAYTGFKMLEGFDQEYAEQYINELLDEPCTSPHQLLTPKEFYTKVKELSKPDFIKICLHMSELNR</sequence>
<proteinExistence type="predicted"/>
<dbReference type="EMBL" id="QSIR01000018">
    <property type="protein sequence ID" value="RHD04632.1"/>
    <property type="molecule type" value="Genomic_DNA"/>
</dbReference>
<dbReference type="InterPro" id="IPR056638">
    <property type="entry name" value="DUF7736"/>
</dbReference>
<feature type="domain" description="DUF7736" evidence="1">
    <location>
        <begin position="3"/>
        <end position="66"/>
    </location>
</feature>
<name>A0A414D413_MEDGN</name>
<dbReference type="Proteomes" id="UP000284472">
    <property type="component" value="Unassembled WGS sequence"/>
</dbReference>
<evidence type="ECO:0000313" key="2">
    <source>
        <dbReference type="EMBL" id="RHD04632.1"/>
    </source>
</evidence>
<evidence type="ECO:0000313" key="3">
    <source>
        <dbReference type="Proteomes" id="UP000284472"/>
    </source>
</evidence>